<dbReference type="PANTHER" id="PTHR44591:SF3">
    <property type="entry name" value="RESPONSE REGULATORY DOMAIN-CONTAINING PROTEIN"/>
    <property type="match status" value="1"/>
</dbReference>
<evidence type="ECO:0000313" key="5">
    <source>
        <dbReference type="Proteomes" id="UP001597294"/>
    </source>
</evidence>
<evidence type="ECO:0000256" key="1">
    <source>
        <dbReference type="ARBA" id="ARBA00022553"/>
    </source>
</evidence>
<dbReference type="InterPro" id="IPR050595">
    <property type="entry name" value="Bact_response_regulator"/>
</dbReference>
<reference evidence="5" key="1">
    <citation type="journal article" date="2019" name="Int. J. Syst. Evol. Microbiol.">
        <title>The Global Catalogue of Microorganisms (GCM) 10K type strain sequencing project: providing services to taxonomists for standard genome sequencing and annotation.</title>
        <authorList>
            <consortium name="The Broad Institute Genomics Platform"/>
            <consortium name="The Broad Institute Genome Sequencing Center for Infectious Disease"/>
            <person name="Wu L."/>
            <person name="Ma J."/>
        </authorList>
    </citation>
    <scope>NUCLEOTIDE SEQUENCE [LARGE SCALE GENOMIC DNA]</scope>
    <source>
        <strain evidence="5">CGMCC 4.7192</strain>
    </source>
</reference>
<organism evidence="4 5">
    <name type="scientific">Kiloniella antarctica</name>
    <dbReference type="NCBI Taxonomy" id="1550907"/>
    <lineage>
        <taxon>Bacteria</taxon>
        <taxon>Pseudomonadati</taxon>
        <taxon>Pseudomonadota</taxon>
        <taxon>Alphaproteobacteria</taxon>
        <taxon>Rhodospirillales</taxon>
        <taxon>Kiloniellaceae</taxon>
        <taxon>Kiloniella</taxon>
    </lineage>
</organism>
<protein>
    <submittedName>
        <fullName evidence="4">Response regulator</fullName>
    </submittedName>
</protein>
<dbReference type="RefSeq" id="WP_380250844.1">
    <property type="nucleotide sequence ID" value="NZ_JBHUII010000004.1"/>
</dbReference>
<proteinExistence type="predicted"/>
<name>A0ABW5BI86_9PROT</name>
<accession>A0ABW5BI86</accession>
<dbReference type="CDD" id="cd17546">
    <property type="entry name" value="REC_hyHK_CKI1_RcsC-like"/>
    <property type="match status" value="1"/>
</dbReference>
<dbReference type="EMBL" id="JBHUII010000004">
    <property type="protein sequence ID" value="MFD2205842.1"/>
    <property type="molecule type" value="Genomic_DNA"/>
</dbReference>
<dbReference type="InterPro" id="IPR001789">
    <property type="entry name" value="Sig_transdc_resp-reg_receiver"/>
</dbReference>
<comment type="caution">
    <text evidence="4">The sequence shown here is derived from an EMBL/GenBank/DDBJ whole genome shotgun (WGS) entry which is preliminary data.</text>
</comment>
<dbReference type="SUPFAM" id="SSF52172">
    <property type="entry name" value="CheY-like"/>
    <property type="match status" value="1"/>
</dbReference>
<dbReference type="Pfam" id="PF00072">
    <property type="entry name" value="Response_reg"/>
    <property type="match status" value="1"/>
</dbReference>
<evidence type="ECO:0000256" key="2">
    <source>
        <dbReference type="PROSITE-ProRule" id="PRU00169"/>
    </source>
</evidence>
<dbReference type="PROSITE" id="PS50110">
    <property type="entry name" value="RESPONSE_REGULATORY"/>
    <property type="match status" value="1"/>
</dbReference>
<sequence>MKLLYIEDQPVNARVLSLFVEKLWGDYLSSVETAEESFELLINEDFDLIYMDINLPKMNGLEAVRHIKNQLNLKDIPIIVISANTNEKVISEAIESGCQGYLKKPVRIDELKRLTEEALKIN</sequence>
<dbReference type="PANTHER" id="PTHR44591">
    <property type="entry name" value="STRESS RESPONSE REGULATOR PROTEIN 1"/>
    <property type="match status" value="1"/>
</dbReference>
<evidence type="ECO:0000313" key="4">
    <source>
        <dbReference type="EMBL" id="MFD2205842.1"/>
    </source>
</evidence>
<evidence type="ECO:0000259" key="3">
    <source>
        <dbReference type="PROSITE" id="PS50110"/>
    </source>
</evidence>
<dbReference type="InterPro" id="IPR011006">
    <property type="entry name" value="CheY-like_superfamily"/>
</dbReference>
<gene>
    <name evidence="4" type="ORF">ACFSKO_09480</name>
</gene>
<feature type="domain" description="Response regulatory" evidence="3">
    <location>
        <begin position="2"/>
        <end position="119"/>
    </location>
</feature>
<keyword evidence="5" id="KW-1185">Reference proteome</keyword>
<dbReference type="SMART" id="SM00448">
    <property type="entry name" value="REC"/>
    <property type="match status" value="1"/>
</dbReference>
<dbReference type="Gene3D" id="3.40.50.2300">
    <property type="match status" value="1"/>
</dbReference>
<keyword evidence="1 2" id="KW-0597">Phosphoprotein</keyword>
<dbReference type="Proteomes" id="UP001597294">
    <property type="component" value="Unassembled WGS sequence"/>
</dbReference>
<feature type="modified residue" description="4-aspartylphosphate" evidence="2">
    <location>
        <position position="52"/>
    </location>
</feature>